<dbReference type="EMBL" id="JABFTP020000124">
    <property type="protein sequence ID" value="KAL3279652.1"/>
    <property type="molecule type" value="Genomic_DNA"/>
</dbReference>
<evidence type="ECO:0000313" key="3">
    <source>
        <dbReference type="Proteomes" id="UP001516400"/>
    </source>
</evidence>
<protein>
    <submittedName>
        <fullName evidence="2">Uncharacterized protein</fullName>
    </submittedName>
</protein>
<evidence type="ECO:0000256" key="1">
    <source>
        <dbReference type="SAM" id="MobiDB-lite"/>
    </source>
</evidence>
<proteinExistence type="predicted"/>
<evidence type="ECO:0000313" key="2">
    <source>
        <dbReference type="EMBL" id="KAL3279652.1"/>
    </source>
</evidence>
<feature type="region of interest" description="Disordered" evidence="1">
    <location>
        <begin position="1"/>
        <end position="30"/>
    </location>
</feature>
<organism evidence="2 3">
    <name type="scientific">Cryptolaemus montrouzieri</name>
    <dbReference type="NCBI Taxonomy" id="559131"/>
    <lineage>
        <taxon>Eukaryota</taxon>
        <taxon>Metazoa</taxon>
        <taxon>Ecdysozoa</taxon>
        <taxon>Arthropoda</taxon>
        <taxon>Hexapoda</taxon>
        <taxon>Insecta</taxon>
        <taxon>Pterygota</taxon>
        <taxon>Neoptera</taxon>
        <taxon>Endopterygota</taxon>
        <taxon>Coleoptera</taxon>
        <taxon>Polyphaga</taxon>
        <taxon>Cucujiformia</taxon>
        <taxon>Coccinelloidea</taxon>
        <taxon>Coccinellidae</taxon>
        <taxon>Scymninae</taxon>
        <taxon>Scymnini</taxon>
        <taxon>Cryptolaemus</taxon>
    </lineage>
</organism>
<accession>A0ABD2NLR6</accession>
<comment type="caution">
    <text evidence="2">The sequence shown here is derived from an EMBL/GenBank/DDBJ whole genome shotgun (WGS) entry which is preliminary data.</text>
</comment>
<name>A0ABD2NLR6_9CUCU</name>
<dbReference type="AlphaFoldDB" id="A0ABD2NLR6"/>
<sequence length="223" mass="25991">METHRKVQIKIRSGRDGHTRRSSTTSRREHVPNEVIEREIGVEDNITKDIERKQLVWYGHVKHMSDYRLPKKVLLWQRNIRRKRGRPKLEWKCIIHKSMSGRNLTPEELLTIAPWKPDEPEDFTNEPLTSMGDAKEVQDAVESTSATPFAQPIIAASKSKAQKQSEYRQRIAASRTPAPTQDLRCSFSDLLIMHADDKYCRHADKYCRRQERANCHFASSRDS</sequence>
<reference evidence="2 3" key="1">
    <citation type="journal article" date="2021" name="BMC Biol.">
        <title>Horizontally acquired antibacterial genes associated with adaptive radiation of ladybird beetles.</title>
        <authorList>
            <person name="Li H.S."/>
            <person name="Tang X.F."/>
            <person name="Huang Y.H."/>
            <person name="Xu Z.Y."/>
            <person name="Chen M.L."/>
            <person name="Du X.Y."/>
            <person name="Qiu B.Y."/>
            <person name="Chen P.T."/>
            <person name="Zhang W."/>
            <person name="Slipinski A."/>
            <person name="Escalona H.E."/>
            <person name="Waterhouse R.M."/>
            <person name="Zwick A."/>
            <person name="Pang H."/>
        </authorList>
    </citation>
    <scope>NUCLEOTIDE SEQUENCE [LARGE SCALE GENOMIC DNA]</scope>
    <source>
        <strain evidence="2">SYSU2018</strain>
    </source>
</reference>
<dbReference type="Proteomes" id="UP001516400">
    <property type="component" value="Unassembled WGS sequence"/>
</dbReference>
<gene>
    <name evidence="2" type="ORF">HHI36_017158</name>
</gene>
<keyword evidence="3" id="KW-1185">Reference proteome</keyword>